<keyword evidence="3" id="KW-0964">Secreted</keyword>
<dbReference type="GO" id="GO:0005615">
    <property type="term" value="C:extracellular space"/>
    <property type="evidence" value="ECO:0007669"/>
    <property type="project" value="TreeGrafter"/>
</dbReference>
<protein>
    <submittedName>
        <fullName evidence="7">CSON012498 protein</fullName>
    </submittedName>
</protein>
<evidence type="ECO:0000313" key="7">
    <source>
        <dbReference type="EMBL" id="SSX25591.1"/>
    </source>
</evidence>
<accession>A0A336M8A7</accession>
<dbReference type="InterPro" id="IPR006170">
    <property type="entry name" value="PBP/GOBP"/>
</dbReference>
<feature type="chain" id="PRO_5016276140" evidence="6">
    <location>
        <begin position="21"/>
        <end position="144"/>
    </location>
</feature>
<dbReference type="CDD" id="cd23992">
    <property type="entry name" value="PBP_GOBP"/>
    <property type="match status" value="1"/>
</dbReference>
<dbReference type="EMBL" id="UFQT01000598">
    <property type="protein sequence ID" value="SSX25591.1"/>
    <property type="molecule type" value="Genomic_DNA"/>
</dbReference>
<keyword evidence="4 6" id="KW-0732">Signal</keyword>
<evidence type="ECO:0000256" key="6">
    <source>
        <dbReference type="SAM" id="SignalP"/>
    </source>
</evidence>
<dbReference type="SUPFAM" id="SSF47565">
    <property type="entry name" value="Insect pheromone/odorant-binding proteins"/>
    <property type="match status" value="1"/>
</dbReference>
<sequence length="144" mass="16538">MKFLLTLIFVQSFLLLISSGEYTVKTCEDLFRYHYECGSENNVPSDVWIRYLKQEFTDQNALCHVKCLANKFGIYSEENGFNFQNTLKQVAGAFDKPENQINDILVDCQKVADEFKENSCLSVSQAFACLLRNNYGLVKPCSFQ</sequence>
<evidence type="ECO:0000256" key="3">
    <source>
        <dbReference type="ARBA" id="ARBA00022525"/>
    </source>
</evidence>
<evidence type="ECO:0000256" key="4">
    <source>
        <dbReference type="ARBA" id="ARBA00022729"/>
    </source>
</evidence>
<evidence type="ECO:0000256" key="2">
    <source>
        <dbReference type="ARBA" id="ARBA00008098"/>
    </source>
</evidence>
<gene>
    <name evidence="7" type="primary">CSON012498</name>
</gene>
<dbReference type="PANTHER" id="PTHR11857:SF46">
    <property type="entry name" value="GENERAL ODORANT-BINDING PROTEIN 99A-RELATED"/>
    <property type="match status" value="1"/>
</dbReference>
<keyword evidence="5" id="KW-1015">Disulfide bond</keyword>
<comment type="subcellular location">
    <subcellularLocation>
        <location evidence="1">Secreted</location>
    </subcellularLocation>
</comment>
<organism evidence="7">
    <name type="scientific">Culicoides sonorensis</name>
    <name type="common">Biting midge</name>
    <dbReference type="NCBI Taxonomy" id="179676"/>
    <lineage>
        <taxon>Eukaryota</taxon>
        <taxon>Metazoa</taxon>
        <taxon>Ecdysozoa</taxon>
        <taxon>Arthropoda</taxon>
        <taxon>Hexapoda</taxon>
        <taxon>Insecta</taxon>
        <taxon>Pterygota</taxon>
        <taxon>Neoptera</taxon>
        <taxon>Endopterygota</taxon>
        <taxon>Diptera</taxon>
        <taxon>Nematocera</taxon>
        <taxon>Chironomoidea</taxon>
        <taxon>Ceratopogonidae</taxon>
        <taxon>Ceratopogoninae</taxon>
        <taxon>Culicoides</taxon>
        <taxon>Monoculicoides</taxon>
    </lineage>
</organism>
<evidence type="ECO:0000256" key="1">
    <source>
        <dbReference type="ARBA" id="ARBA00004613"/>
    </source>
</evidence>
<proteinExistence type="inferred from homology"/>
<dbReference type="Gene3D" id="1.10.238.20">
    <property type="entry name" value="Pheromone/general odorant binding protein domain"/>
    <property type="match status" value="1"/>
</dbReference>
<dbReference type="InterPro" id="IPR036728">
    <property type="entry name" value="PBP_GOBP_sf"/>
</dbReference>
<name>A0A336M8A7_CULSO</name>
<reference evidence="7" key="1">
    <citation type="submission" date="2018-07" db="EMBL/GenBank/DDBJ databases">
        <authorList>
            <person name="Quirk P.G."/>
            <person name="Krulwich T.A."/>
        </authorList>
    </citation>
    <scope>NUCLEOTIDE SEQUENCE</scope>
</reference>
<dbReference type="PANTHER" id="PTHR11857">
    <property type="entry name" value="ODORANT BINDING PROTEIN-RELATED"/>
    <property type="match status" value="1"/>
</dbReference>
<dbReference type="OMA" id="RNACHEK"/>
<dbReference type="GO" id="GO:0005549">
    <property type="term" value="F:odorant binding"/>
    <property type="evidence" value="ECO:0007669"/>
    <property type="project" value="InterPro"/>
</dbReference>
<dbReference type="Pfam" id="PF01395">
    <property type="entry name" value="PBP_GOBP"/>
    <property type="match status" value="1"/>
</dbReference>
<evidence type="ECO:0000256" key="5">
    <source>
        <dbReference type="ARBA" id="ARBA00023157"/>
    </source>
</evidence>
<feature type="signal peptide" evidence="6">
    <location>
        <begin position="1"/>
        <end position="20"/>
    </location>
</feature>
<dbReference type="GO" id="GO:0007608">
    <property type="term" value="P:sensory perception of smell"/>
    <property type="evidence" value="ECO:0007669"/>
    <property type="project" value="TreeGrafter"/>
</dbReference>
<comment type="similarity">
    <text evidence="2">Belongs to the PBP/GOBP family.</text>
</comment>
<dbReference type="SMART" id="SM00708">
    <property type="entry name" value="PhBP"/>
    <property type="match status" value="1"/>
</dbReference>
<dbReference type="VEuPathDB" id="VectorBase:CSON012498"/>
<dbReference type="AlphaFoldDB" id="A0A336M8A7"/>